<dbReference type="OrthoDB" id="6380429at2759"/>
<evidence type="ECO:0008006" key="4">
    <source>
        <dbReference type="Google" id="ProtNLM"/>
    </source>
</evidence>
<dbReference type="EMBL" id="LRGB01000966">
    <property type="protein sequence ID" value="KZS14340.1"/>
    <property type="molecule type" value="Genomic_DNA"/>
</dbReference>
<feature type="compositionally biased region" description="Basic residues" evidence="1">
    <location>
        <begin position="65"/>
        <end position="77"/>
    </location>
</feature>
<feature type="compositionally biased region" description="Basic and acidic residues" evidence="1">
    <location>
        <begin position="16"/>
        <end position="30"/>
    </location>
</feature>
<dbReference type="CDD" id="cd09275">
    <property type="entry name" value="RNase_HI_RT_DIRS1"/>
    <property type="match status" value="1"/>
</dbReference>
<dbReference type="AlphaFoldDB" id="A0A164XKU6"/>
<feature type="compositionally biased region" description="Low complexity" evidence="1">
    <location>
        <begin position="78"/>
        <end position="94"/>
    </location>
</feature>
<proteinExistence type="predicted"/>
<organism evidence="2 3">
    <name type="scientific">Daphnia magna</name>
    <dbReference type="NCBI Taxonomy" id="35525"/>
    <lineage>
        <taxon>Eukaryota</taxon>
        <taxon>Metazoa</taxon>
        <taxon>Ecdysozoa</taxon>
        <taxon>Arthropoda</taxon>
        <taxon>Crustacea</taxon>
        <taxon>Branchiopoda</taxon>
        <taxon>Diplostraca</taxon>
        <taxon>Cladocera</taxon>
        <taxon>Anomopoda</taxon>
        <taxon>Daphniidae</taxon>
        <taxon>Daphnia</taxon>
    </lineage>
</organism>
<dbReference type="PANTHER" id="PTHR33050">
    <property type="entry name" value="REVERSE TRANSCRIPTASE DOMAIN-CONTAINING PROTEIN"/>
    <property type="match status" value="1"/>
</dbReference>
<feature type="region of interest" description="Disordered" evidence="1">
    <location>
        <begin position="1"/>
        <end position="30"/>
    </location>
</feature>
<dbReference type="Proteomes" id="UP000076858">
    <property type="component" value="Unassembled WGS sequence"/>
</dbReference>
<dbReference type="PANTHER" id="PTHR33050:SF7">
    <property type="entry name" value="RIBONUCLEASE H"/>
    <property type="match status" value="1"/>
</dbReference>
<protein>
    <recommendedName>
        <fullName evidence="4">RNase H type-1 domain-containing protein</fullName>
    </recommendedName>
</protein>
<feature type="compositionally biased region" description="Low complexity" evidence="1">
    <location>
        <begin position="1"/>
        <end position="15"/>
    </location>
</feature>
<evidence type="ECO:0000256" key="1">
    <source>
        <dbReference type="SAM" id="MobiDB-lite"/>
    </source>
</evidence>
<dbReference type="InterPro" id="IPR052055">
    <property type="entry name" value="Hepadnavirus_pol/RT"/>
</dbReference>
<reference evidence="2 3" key="1">
    <citation type="submission" date="2016-03" db="EMBL/GenBank/DDBJ databases">
        <title>EvidentialGene: Evidence-directed Construction of Genes on Genomes.</title>
        <authorList>
            <person name="Gilbert D.G."/>
            <person name="Choi J.-H."/>
            <person name="Mockaitis K."/>
            <person name="Colbourne J."/>
            <person name="Pfrender M."/>
        </authorList>
    </citation>
    <scope>NUCLEOTIDE SEQUENCE [LARGE SCALE GENOMIC DNA]</scope>
    <source>
        <strain evidence="2 3">Xinb3</strain>
        <tissue evidence="2">Complete organism</tissue>
    </source>
</reference>
<accession>A0A164XKU6</accession>
<gene>
    <name evidence="2" type="ORF">APZ42_020293</name>
</gene>
<name>A0A164XKU6_9CRUS</name>
<feature type="region of interest" description="Disordered" evidence="1">
    <location>
        <begin position="56"/>
        <end position="101"/>
    </location>
</feature>
<keyword evidence="3" id="KW-1185">Reference proteome</keyword>
<sequence length="445" mass="49681">MSRPSSPTPSETPSETEAREEALRSRDRRDVLELFDERAMDSEEDPRFAAFECFHGFDDDSSSRRERRPRGRSPSRSKSRDSYPSPSSNVVSPVGASDVVSRQQSHRLRRWLVEGLAKDVGKSLRESFKLKFEGSFELQCPKVDESMVRHLKNAKRDRSGNRKVVDYVEKAWLSSQYQVMDAMRPLIHIWINLPDTSPLMEAAESALQLLGGAFANISKMRRLNVMRQVAPKMSPLLDDPRVFSSREISRLFGNKFLDAMVKEVEDENKLAKIGRAGGPYDRSWSTVGIVITPFRVKVRVTINNQGASGPESRGVKGNLNHLVSLSATARSDLVWWVDNLESSNGKGMIPDEPDIIIFSDASLSGWGACSDGVTARGSWTLDEKARHINELELLAALYALQIFSLHSSDVSIHLFVDNSTAVSYINKCGGTHSKSLCDLATLLIH</sequence>
<evidence type="ECO:0000313" key="3">
    <source>
        <dbReference type="Proteomes" id="UP000076858"/>
    </source>
</evidence>
<evidence type="ECO:0000313" key="2">
    <source>
        <dbReference type="EMBL" id="KZS14340.1"/>
    </source>
</evidence>
<comment type="caution">
    <text evidence="2">The sequence shown here is derived from an EMBL/GenBank/DDBJ whole genome shotgun (WGS) entry which is preliminary data.</text>
</comment>